<sequence>MVLNSIALDLENWCSALCFKAMILLYVWTSALLLLAPDQSLSIIKLPTEHHQAINFGTKVPNHSASLSNSPVVRADKLHGTKSYTGPYLEPQELHINFSQMYPMTVISIPAGSSGANKSVDTPPVPLLGLLAISIYLMDFFMM</sequence>
<keyword evidence="1" id="KW-1133">Transmembrane helix</keyword>
<dbReference type="EMBL" id="WIWS01000027">
    <property type="protein sequence ID" value="KAF3222062.1"/>
    <property type="molecule type" value="Genomic_DNA"/>
</dbReference>
<protein>
    <submittedName>
        <fullName evidence="2">Uncharacterized protein</fullName>
    </submittedName>
</protein>
<keyword evidence="1" id="KW-0812">Transmembrane</keyword>
<dbReference type="Proteomes" id="UP000472727">
    <property type="component" value="Unassembled WGS sequence"/>
</dbReference>
<proteinExistence type="predicted"/>
<evidence type="ECO:0000313" key="2">
    <source>
        <dbReference type="EMBL" id="KAF3222062.1"/>
    </source>
</evidence>
<accession>A0A7C8V473</accession>
<comment type="caution">
    <text evidence="2">The sequence shown here is derived from an EMBL/GenBank/DDBJ whole genome shotgun (WGS) entry which is preliminary data.</text>
</comment>
<evidence type="ECO:0000313" key="3">
    <source>
        <dbReference type="Proteomes" id="UP000472727"/>
    </source>
</evidence>
<evidence type="ECO:0000256" key="1">
    <source>
        <dbReference type="SAM" id="Phobius"/>
    </source>
</evidence>
<reference evidence="2 3" key="1">
    <citation type="submission" date="2019-06" db="EMBL/GenBank/DDBJ databases">
        <authorList>
            <person name="Palmer J.M."/>
        </authorList>
    </citation>
    <scope>NUCLEOTIDE SEQUENCE [LARGE SCALE GENOMIC DNA]</scope>
    <source>
        <strain evidence="2 3">TWF106</strain>
    </source>
</reference>
<feature type="transmembrane region" description="Helical" evidence="1">
    <location>
        <begin position="12"/>
        <end position="36"/>
    </location>
</feature>
<dbReference type="AlphaFoldDB" id="A0A7C8V473"/>
<name>A0A7C8V473_ORBOL</name>
<organism evidence="2 3">
    <name type="scientific">Orbilia oligospora</name>
    <name type="common">Nematode-trapping fungus</name>
    <name type="synonym">Arthrobotrys oligospora</name>
    <dbReference type="NCBI Taxonomy" id="2813651"/>
    <lineage>
        <taxon>Eukaryota</taxon>
        <taxon>Fungi</taxon>
        <taxon>Dikarya</taxon>
        <taxon>Ascomycota</taxon>
        <taxon>Pezizomycotina</taxon>
        <taxon>Orbiliomycetes</taxon>
        <taxon>Orbiliales</taxon>
        <taxon>Orbiliaceae</taxon>
        <taxon>Orbilia</taxon>
    </lineage>
</organism>
<keyword evidence="1" id="KW-0472">Membrane</keyword>
<gene>
    <name evidence="2" type="ORF">TWF106_005840</name>
</gene>